<comment type="caution">
    <text evidence="10">The sequence shown here is derived from an EMBL/GenBank/DDBJ whole genome shotgun (WGS) entry which is preliminary data.</text>
</comment>
<feature type="transmembrane region" description="Helical" evidence="7">
    <location>
        <begin position="209"/>
        <end position="228"/>
    </location>
</feature>
<feature type="domain" description="ABC transmembrane type-1" evidence="9">
    <location>
        <begin position="80"/>
        <end position="260"/>
    </location>
</feature>
<keyword evidence="4 7" id="KW-0812">Transmembrane</keyword>
<evidence type="ECO:0000256" key="7">
    <source>
        <dbReference type="RuleBase" id="RU363032"/>
    </source>
</evidence>
<gene>
    <name evidence="10" type="ORF">GCM10023171_22950</name>
</gene>
<dbReference type="PANTHER" id="PTHR30151:SF0">
    <property type="entry name" value="ABC TRANSPORTER PERMEASE PROTEIN MJ0413-RELATED"/>
    <property type="match status" value="1"/>
</dbReference>
<proteinExistence type="inferred from homology"/>
<dbReference type="EMBL" id="BAABGP010000016">
    <property type="protein sequence ID" value="GAA4486631.1"/>
    <property type="molecule type" value="Genomic_DNA"/>
</dbReference>
<dbReference type="Proteomes" id="UP001500731">
    <property type="component" value="Unassembled WGS sequence"/>
</dbReference>
<evidence type="ECO:0000256" key="1">
    <source>
        <dbReference type="ARBA" id="ARBA00004651"/>
    </source>
</evidence>
<comment type="subcellular location">
    <subcellularLocation>
        <location evidence="1 7">Cell membrane</location>
        <topology evidence="1 7">Multi-pass membrane protein</topology>
    </subcellularLocation>
</comment>
<feature type="transmembrane region" description="Helical" evidence="7">
    <location>
        <begin position="235"/>
        <end position="256"/>
    </location>
</feature>
<evidence type="ECO:0000256" key="4">
    <source>
        <dbReference type="ARBA" id="ARBA00022692"/>
    </source>
</evidence>
<dbReference type="PROSITE" id="PS50928">
    <property type="entry name" value="ABC_TM1"/>
    <property type="match status" value="1"/>
</dbReference>
<keyword evidence="6 7" id="KW-0472">Membrane</keyword>
<evidence type="ECO:0000313" key="11">
    <source>
        <dbReference type="Proteomes" id="UP001500731"/>
    </source>
</evidence>
<name>A0ABP8PIF0_9MICO</name>
<dbReference type="Gene3D" id="1.10.3720.10">
    <property type="entry name" value="MetI-like"/>
    <property type="match status" value="1"/>
</dbReference>
<keyword evidence="5 7" id="KW-1133">Transmembrane helix</keyword>
<dbReference type="InterPro" id="IPR000515">
    <property type="entry name" value="MetI-like"/>
</dbReference>
<feature type="transmembrane region" description="Helical" evidence="7">
    <location>
        <begin position="121"/>
        <end position="140"/>
    </location>
</feature>
<evidence type="ECO:0000256" key="6">
    <source>
        <dbReference type="ARBA" id="ARBA00023136"/>
    </source>
</evidence>
<feature type="transmembrane region" description="Helical" evidence="7">
    <location>
        <begin position="146"/>
        <end position="166"/>
    </location>
</feature>
<evidence type="ECO:0000259" key="9">
    <source>
        <dbReference type="PROSITE" id="PS50928"/>
    </source>
</evidence>
<dbReference type="RefSeq" id="WP_345187091.1">
    <property type="nucleotide sequence ID" value="NZ_BAABGP010000016.1"/>
</dbReference>
<comment type="similarity">
    <text evidence="7">Belongs to the binding-protein-dependent transport system permease family.</text>
</comment>
<feature type="compositionally biased region" description="Polar residues" evidence="8">
    <location>
        <begin position="1"/>
        <end position="19"/>
    </location>
</feature>
<dbReference type="SUPFAM" id="SSF161098">
    <property type="entry name" value="MetI-like"/>
    <property type="match status" value="1"/>
</dbReference>
<feature type="transmembrane region" description="Helical" evidence="7">
    <location>
        <begin position="87"/>
        <end position="109"/>
    </location>
</feature>
<sequence length="274" mass="29346">MSNPVTTAPSPDGSRTSALTVPRRQARSRSVLVLSVCSVVGGIAIWWILSLLNQATLPGPPAVIAKFVELIGNGTLLPDIGASLTRVLIGFAIGSGLAIPVGFLMGWYTSARAIMEPWTQFFRVIPPLAIIPLAIVLMGIGEVPKIFVITLAAFLVSVVATFQGVLNVDKTLINAGRVLGAKDFTIFRRIVVPASLPFIMVGLRQGLGAAWATLVAAELIAASVGIGYRMQQAQIYYDLPTIFVGLVTIGVLGLLMDRIILWADKKLTSWQERR</sequence>
<evidence type="ECO:0000256" key="5">
    <source>
        <dbReference type="ARBA" id="ARBA00022989"/>
    </source>
</evidence>
<evidence type="ECO:0000256" key="2">
    <source>
        <dbReference type="ARBA" id="ARBA00022448"/>
    </source>
</evidence>
<reference evidence="11" key="1">
    <citation type="journal article" date="2019" name="Int. J. Syst. Evol. Microbiol.">
        <title>The Global Catalogue of Microorganisms (GCM) 10K type strain sequencing project: providing services to taxonomists for standard genome sequencing and annotation.</title>
        <authorList>
            <consortium name="The Broad Institute Genomics Platform"/>
            <consortium name="The Broad Institute Genome Sequencing Center for Infectious Disease"/>
            <person name="Wu L."/>
            <person name="Ma J."/>
        </authorList>
    </citation>
    <scope>NUCLEOTIDE SEQUENCE [LARGE SCALE GENOMIC DNA]</scope>
    <source>
        <strain evidence="11">JCM 17839</strain>
    </source>
</reference>
<protein>
    <submittedName>
        <fullName evidence="10">ABC transporter permease</fullName>
    </submittedName>
</protein>
<organism evidence="10 11">
    <name type="scientific">Microbacterium panaciterrae</name>
    <dbReference type="NCBI Taxonomy" id="985759"/>
    <lineage>
        <taxon>Bacteria</taxon>
        <taxon>Bacillati</taxon>
        <taxon>Actinomycetota</taxon>
        <taxon>Actinomycetes</taxon>
        <taxon>Micrococcales</taxon>
        <taxon>Microbacteriaceae</taxon>
        <taxon>Microbacterium</taxon>
    </lineage>
</organism>
<evidence type="ECO:0000256" key="8">
    <source>
        <dbReference type="SAM" id="MobiDB-lite"/>
    </source>
</evidence>
<dbReference type="CDD" id="cd06261">
    <property type="entry name" value="TM_PBP2"/>
    <property type="match status" value="1"/>
</dbReference>
<evidence type="ECO:0000313" key="10">
    <source>
        <dbReference type="EMBL" id="GAA4486631.1"/>
    </source>
</evidence>
<keyword evidence="3" id="KW-1003">Cell membrane</keyword>
<feature type="region of interest" description="Disordered" evidence="8">
    <location>
        <begin position="1"/>
        <end position="20"/>
    </location>
</feature>
<dbReference type="Pfam" id="PF00528">
    <property type="entry name" value="BPD_transp_1"/>
    <property type="match status" value="1"/>
</dbReference>
<dbReference type="PANTHER" id="PTHR30151">
    <property type="entry name" value="ALKANE SULFONATE ABC TRANSPORTER-RELATED, MEMBRANE SUBUNIT"/>
    <property type="match status" value="1"/>
</dbReference>
<keyword evidence="11" id="KW-1185">Reference proteome</keyword>
<evidence type="ECO:0000256" key="3">
    <source>
        <dbReference type="ARBA" id="ARBA00022475"/>
    </source>
</evidence>
<keyword evidence="2 7" id="KW-0813">Transport</keyword>
<dbReference type="InterPro" id="IPR035906">
    <property type="entry name" value="MetI-like_sf"/>
</dbReference>
<feature type="transmembrane region" description="Helical" evidence="7">
    <location>
        <begin position="31"/>
        <end position="49"/>
    </location>
</feature>
<accession>A0ABP8PIF0</accession>